<name>A0AAV7LV35_PLEWA</name>
<dbReference type="Proteomes" id="UP001066276">
    <property type="component" value="Chromosome 10"/>
</dbReference>
<accession>A0AAV7LV35</accession>
<feature type="region of interest" description="Disordered" evidence="1">
    <location>
        <begin position="1"/>
        <end position="46"/>
    </location>
</feature>
<sequence>MEPRRAELVPGTGWAGSQARFRSPRALRPPRIAGARSTGTPAASDTTLPVPASFYAGSAPPLQDICARFSGSHDDSRAKFRACRALARPDRAAPGGAVTKSLSVEQGRHIDEPSVLHQDA</sequence>
<proteinExistence type="predicted"/>
<gene>
    <name evidence="2" type="ORF">NDU88_000599</name>
</gene>
<organism evidence="2 3">
    <name type="scientific">Pleurodeles waltl</name>
    <name type="common">Iberian ribbed newt</name>
    <dbReference type="NCBI Taxonomy" id="8319"/>
    <lineage>
        <taxon>Eukaryota</taxon>
        <taxon>Metazoa</taxon>
        <taxon>Chordata</taxon>
        <taxon>Craniata</taxon>
        <taxon>Vertebrata</taxon>
        <taxon>Euteleostomi</taxon>
        <taxon>Amphibia</taxon>
        <taxon>Batrachia</taxon>
        <taxon>Caudata</taxon>
        <taxon>Salamandroidea</taxon>
        <taxon>Salamandridae</taxon>
        <taxon>Pleurodelinae</taxon>
        <taxon>Pleurodeles</taxon>
    </lineage>
</organism>
<feature type="compositionally biased region" description="Basic and acidic residues" evidence="1">
    <location>
        <begin position="106"/>
        <end position="120"/>
    </location>
</feature>
<dbReference type="AlphaFoldDB" id="A0AAV7LV35"/>
<evidence type="ECO:0000256" key="1">
    <source>
        <dbReference type="SAM" id="MobiDB-lite"/>
    </source>
</evidence>
<comment type="caution">
    <text evidence="2">The sequence shown here is derived from an EMBL/GenBank/DDBJ whole genome shotgun (WGS) entry which is preliminary data.</text>
</comment>
<reference evidence="2" key="1">
    <citation type="journal article" date="2022" name="bioRxiv">
        <title>Sequencing and chromosome-scale assembly of the giantPleurodeles waltlgenome.</title>
        <authorList>
            <person name="Brown T."/>
            <person name="Elewa A."/>
            <person name="Iarovenko S."/>
            <person name="Subramanian E."/>
            <person name="Araus A.J."/>
            <person name="Petzold A."/>
            <person name="Susuki M."/>
            <person name="Suzuki K.-i.T."/>
            <person name="Hayashi T."/>
            <person name="Toyoda A."/>
            <person name="Oliveira C."/>
            <person name="Osipova E."/>
            <person name="Leigh N.D."/>
            <person name="Simon A."/>
            <person name="Yun M.H."/>
        </authorList>
    </citation>
    <scope>NUCLEOTIDE SEQUENCE</scope>
    <source>
        <strain evidence="2">20211129_DDA</strain>
        <tissue evidence="2">Liver</tissue>
    </source>
</reference>
<evidence type="ECO:0000313" key="2">
    <source>
        <dbReference type="EMBL" id="KAJ1095436.1"/>
    </source>
</evidence>
<evidence type="ECO:0000313" key="3">
    <source>
        <dbReference type="Proteomes" id="UP001066276"/>
    </source>
</evidence>
<dbReference type="EMBL" id="JANPWB010000014">
    <property type="protein sequence ID" value="KAJ1095436.1"/>
    <property type="molecule type" value="Genomic_DNA"/>
</dbReference>
<keyword evidence="3" id="KW-1185">Reference proteome</keyword>
<feature type="region of interest" description="Disordered" evidence="1">
    <location>
        <begin position="89"/>
        <end position="120"/>
    </location>
</feature>
<protein>
    <submittedName>
        <fullName evidence="2">Uncharacterized protein</fullName>
    </submittedName>
</protein>
<feature type="compositionally biased region" description="Polar residues" evidence="1">
    <location>
        <begin position="37"/>
        <end position="46"/>
    </location>
</feature>